<reference evidence="2" key="1">
    <citation type="submission" date="2021-01" db="EMBL/GenBank/DDBJ databases">
        <authorList>
            <consortium name="Genoscope - CEA"/>
            <person name="William W."/>
        </authorList>
    </citation>
    <scope>NUCLEOTIDE SEQUENCE</scope>
</reference>
<evidence type="ECO:0000313" key="2">
    <source>
        <dbReference type="EMBL" id="CAD8103536.1"/>
    </source>
</evidence>
<sequence>MGSACQKPPEDQSQYQETEEIQQDDFIIEQEQYPLKIHKGGRKALHKSKRLQQQIENDDISQEPVVQSDDQINQMQIYKTYHQKSTYSSTEKNSIPQENQKQLISIMKQKCSQKFIQSSLQVLSTANSKLQQSSIKIRNQQEKQVRFILPKSHKQKQRNHSNFRNRLNTQVNNYL</sequence>
<dbReference type="EMBL" id="CAJJDM010000124">
    <property type="protein sequence ID" value="CAD8103536.1"/>
    <property type="molecule type" value="Genomic_DNA"/>
</dbReference>
<feature type="region of interest" description="Disordered" evidence="1">
    <location>
        <begin position="1"/>
        <end position="20"/>
    </location>
</feature>
<dbReference type="AlphaFoldDB" id="A0A8S1PKU6"/>
<gene>
    <name evidence="2" type="ORF">PPRIM_AZ9-3.1.T1210097</name>
</gene>
<dbReference type="OMA" id="NRINSQP"/>
<keyword evidence="3" id="KW-1185">Reference proteome</keyword>
<dbReference type="Proteomes" id="UP000688137">
    <property type="component" value="Unassembled WGS sequence"/>
</dbReference>
<organism evidence="2 3">
    <name type="scientific">Paramecium primaurelia</name>
    <dbReference type="NCBI Taxonomy" id="5886"/>
    <lineage>
        <taxon>Eukaryota</taxon>
        <taxon>Sar</taxon>
        <taxon>Alveolata</taxon>
        <taxon>Ciliophora</taxon>
        <taxon>Intramacronucleata</taxon>
        <taxon>Oligohymenophorea</taxon>
        <taxon>Peniculida</taxon>
        <taxon>Parameciidae</taxon>
        <taxon>Paramecium</taxon>
    </lineage>
</organism>
<comment type="caution">
    <text evidence="2">The sequence shown here is derived from an EMBL/GenBank/DDBJ whole genome shotgun (WGS) entry which is preliminary data.</text>
</comment>
<protein>
    <submittedName>
        <fullName evidence="2">Uncharacterized protein</fullName>
    </submittedName>
</protein>
<evidence type="ECO:0000256" key="1">
    <source>
        <dbReference type="SAM" id="MobiDB-lite"/>
    </source>
</evidence>
<proteinExistence type="predicted"/>
<accession>A0A8S1PKU6</accession>
<name>A0A8S1PKU6_PARPR</name>
<evidence type="ECO:0000313" key="3">
    <source>
        <dbReference type="Proteomes" id="UP000688137"/>
    </source>
</evidence>